<name>A0AAD8E5G9_DIPPU</name>
<organism evidence="1 2">
    <name type="scientific">Diploptera punctata</name>
    <name type="common">Pacific beetle cockroach</name>
    <dbReference type="NCBI Taxonomy" id="6984"/>
    <lineage>
        <taxon>Eukaryota</taxon>
        <taxon>Metazoa</taxon>
        <taxon>Ecdysozoa</taxon>
        <taxon>Arthropoda</taxon>
        <taxon>Hexapoda</taxon>
        <taxon>Insecta</taxon>
        <taxon>Pterygota</taxon>
        <taxon>Neoptera</taxon>
        <taxon>Polyneoptera</taxon>
        <taxon>Dictyoptera</taxon>
        <taxon>Blattodea</taxon>
        <taxon>Blaberoidea</taxon>
        <taxon>Blaberidae</taxon>
        <taxon>Diplopterinae</taxon>
        <taxon>Diploptera</taxon>
    </lineage>
</organism>
<accession>A0AAD8E5G9</accession>
<feature type="non-terminal residue" evidence="1">
    <location>
        <position position="1"/>
    </location>
</feature>
<dbReference type="AlphaFoldDB" id="A0AAD8E5G9"/>
<protein>
    <submittedName>
        <fullName evidence="1">Uncharacterized protein</fullName>
    </submittedName>
</protein>
<reference evidence="1" key="2">
    <citation type="submission" date="2023-05" db="EMBL/GenBank/DDBJ databases">
        <authorList>
            <person name="Fouks B."/>
        </authorList>
    </citation>
    <scope>NUCLEOTIDE SEQUENCE</scope>
    <source>
        <strain evidence="1">Stay&amp;Tobe</strain>
        <tissue evidence="1">Testes</tissue>
    </source>
</reference>
<comment type="caution">
    <text evidence="1">The sequence shown here is derived from an EMBL/GenBank/DDBJ whole genome shotgun (WGS) entry which is preliminary data.</text>
</comment>
<gene>
    <name evidence="1" type="ORF">L9F63_006111</name>
</gene>
<sequence>YFNSRVNLMLYPKTYSATMAHVCLYATSCTHKINRLLHRRNKTTMCLLRKVEYQDENWIFKCFCVACALINLQATWTLTSVNGYGYFLKRIVLKKL</sequence>
<dbReference type="EMBL" id="JASPKZ010009367">
    <property type="protein sequence ID" value="KAJ9577272.1"/>
    <property type="molecule type" value="Genomic_DNA"/>
</dbReference>
<reference evidence="1" key="1">
    <citation type="journal article" date="2023" name="IScience">
        <title>Live-bearing cockroach genome reveals convergent evolutionary mechanisms linked to viviparity in insects and beyond.</title>
        <authorList>
            <person name="Fouks B."/>
            <person name="Harrison M.C."/>
            <person name="Mikhailova A.A."/>
            <person name="Marchal E."/>
            <person name="English S."/>
            <person name="Carruthers M."/>
            <person name="Jennings E.C."/>
            <person name="Chiamaka E.L."/>
            <person name="Frigard R.A."/>
            <person name="Pippel M."/>
            <person name="Attardo G.M."/>
            <person name="Benoit J.B."/>
            <person name="Bornberg-Bauer E."/>
            <person name="Tobe S.S."/>
        </authorList>
    </citation>
    <scope>NUCLEOTIDE SEQUENCE</scope>
    <source>
        <strain evidence="1">Stay&amp;Tobe</strain>
    </source>
</reference>
<keyword evidence="2" id="KW-1185">Reference proteome</keyword>
<dbReference type="Proteomes" id="UP001233999">
    <property type="component" value="Unassembled WGS sequence"/>
</dbReference>
<evidence type="ECO:0000313" key="2">
    <source>
        <dbReference type="Proteomes" id="UP001233999"/>
    </source>
</evidence>
<feature type="non-terminal residue" evidence="1">
    <location>
        <position position="96"/>
    </location>
</feature>
<proteinExistence type="predicted"/>
<evidence type="ECO:0000313" key="1">
    <source>
        <dbReference type="EMBL" id="KAJ9577272.1"/>
    </source>
</evidence>